<protein>
    <submittedName>
        <fullName evidence="3">Uncharacterized protein</fullName>
    </submittedName>
</protein>
<keyword evidence="2" id="KW-0472">Membrane</keyword>
<gene>
    <name evidence="3" type="ORF">GCM10009810_11530</name>
</gene>
<dbReference type="Proteomes" id="UP001501475">
    <property type="component" value="Unassembled WGS sequence"/>
</dbReference>
<evidence type="ECO:0000313" key="3">
    <source>
        <dbReference type="EMBL" id="GAA1753289.1"/>
    </source>
</evidence>
<keyword evidence="4" id="KW-1185">Reference proteome</keyword>
<comment type="caution">
    <text evidence="3">The sequence shown here is derived from an EMBL/GenBank/DDBJ whole genome shotgun (WGS) entry which is preliminary data.</text>
</comment>
<organism evidence="3 4">
    <name type="scientific">Nostocoides vanveenii</name>
    <dbReference type="NCBI Taxonomy" id="330835"/>
    <lineage>
        <taxon>Bacteria</taxon>
        <taxon>Bacillati</taxon>
        <taxon>Actinomycetota</taxon>
        <taxon>Actinomycetes</taxon>
        <taxon>Micrococcales</taxon>
        <taxon>Intrasporangiaceae</taxon>
        <taxon>Nostocoides</taxon>
    </lineage>
</organism>
<evidence type="ECO:0000256" key="1">
    <source>
        <dbReference type="SAM" id="MobiDB-lite"/>
    </source>
</evidence>
<evidence type="ECO:0000313" key="4">
    <source>
        <dbReference type="Proteomes" id="UP001501475"/>
    </source>
</evidence>
<feature type="transmembrane region" description="Helical" evidence="2">
    <location>
        <begin position="119"/>
        <end position="139"/>
    </location>
</feature>
<feature type="transmembrane region" description="Helical" evidence="2">
    <location>
        <begin position="159"/>
        <end position="179"/>
    </location>
</feature>
<feature type="region of interest" description="Disordered" evidence="1">
    <location>
        <begin position="31"/>
        <end position="50"/>
    </location>
</feature>
<name>A0ABP4WF24_9MICO</name>
<dbReference type="RefSeq" id="WP_344063392.1">
    <property type="nucleotide sequence ID" value="NZ_BAAAPN010000029.1"/>
</dbReference>
<dbReference type="EMBL" id="BAAAPN010000029">
    <property type="protein sequence ID" value="GAA1753289.1"/>
    <property type="molecule type" value="Genomic_DNA"/>
</dbReference>
<reference evidence="4" key="1">
    <citation type="journal article" date="2019" name="Int. J. Syst. Evol. Microbiol.">
        <title>The Global Catalogue of Microorganisms (GCM) 10K type strain sequencing project: providing services to taxonomists for standard genome sequencing and annotation.</title>
        <authorList>
            <consortium name="The Broad Institute Genomics Platform"/>
            <consortium name="The Broad Institute Genome Sequencing Center for Infectious Disease"/>
            <person name="Wu L."/>
            <person name="Ma J."/>
        </authorList>
    </citation>
    <scope>NUCLEOTIDE SEQUENCE [LARGE SCALE GENOMIC DNA]</scope>
    <source>
        <strain evidence="4">JCM 15591</strain>
    </source>
</reference>
<sequence>MSWDFNNPSGLGGDAATGGAFSTSGNANFDWAGASTSTPEAQGGSAFGWPAGNEAASLSDTMWSGDTGFIDPNGVTLAATPLPPGSPPVPWIAGAAASAVVALAGALVAAFALSGSVPVAAASWVLAGPAAVLLLGEFVKRDERQRARAFYKGDWARPASIAVGVVALLAVGVAAYVIADWVATR</sequence>
<keyword evidence="2" id="KW-0812">Transmembrane</keyword>
<proteinExistence type="predicted"/>
<accession>A0ABP4WF24</accession>
<evidence type="ECO:0000256" key="2">
    <source>
        <dbReference type="SAM" id="Phobius"/>
    </source>
</evidence>
<feature type="transmembrane region" description="Helical" evidence="2">
    <location>
        <begin position="91"/>
        <end position="113"/>
    </location>
</feature>
<keyword evidence="2" id="KW-1133">Transmembrane helix</keyword>